<evidence type="ECO:0000256" key="3">
    <source>
        <dbReference type="SAM" id="Phobius"/>
    </source>
</evidence>
<evidence type="ECO:0000256" key="1">
    <source>
        <dbReference type="ARBA" id="ARBA00023125"/>
    </source>
</evidence>
<dbReference type="InterPro" id="IPR036271">
    <property type="entry name" value="Tet_transcr_reg_TetR-rel_C_sf"/>
</dbReference>
<feature type="DNA-binding region" description="H-T-H motif" evidence="2">
    <location>
        <begin position="44"/>
        <end position="63"/>
    </location>
</feature>
<name>A0ABU0JZ61_9BACL</name>
<accession>A0ABU0JZ61</accession>
<comment type="caution">
    <text evidence="5">The sequence shown here is derived from an EMBL/GenBank/DDBJ whole genome shotgun (WGS) entry which is preliminary data.</text>
</comment>
<evidence type="ECO:0000313" key="5">
    <source>
        <dbReference type="EMBL" id="MDQ0481705.1"/>
    </source>
</evidence>
<keyword evidence="1 2" id="KW-0238">DNA-binding</keyword>
<sequence length="217" mass="24935">MKMNNSKVDSLLAGGESGELTDKQKRIVEAAIEMFSEKGFAASSTSEIAKRAGVAEGTIFRHYKTKKELLLAIVTPVMGNLVAPFIVKDLEKVLEKDYEFYEEFLEAMVRNRQAFIQKHLPIVRILVQEIPFHEELRGQFIEHVAKDLYARFANIVSHFQEKGELVQMPPTSVVRLTISSILGFFLARYIFLPEYEWNEEEEIEMTIQFIMNGVKAR</sequence>
<dbReference type="Gene3D" id="1.10.357.10">
    <property type="entry name" value="Tetracycline Repressor, domain 2"/>
    <property type="match status" value="1"/>
</dbReference>
<evidence type="ECO:0000256" key="2">
    <source>
        <dbReference type="PROSITE-ProRule" id="PRU00335"/>
    </source>
</evidence>
<keyword evidence="3" id="KW-0812">Transmembrane</keyword>
<keyword evidence="6" id="KW-1185">Reference proteome</keyword>
<gene>
    <name evidence="5" type="ORF">QO000_000658</name>
</gene>
<dbReference type="SUPFAM" id="SSF46689">
    <property type="entry name" value="Homeodomain-like"/>
    <property type="match status" value="1"/>
</dbReference>
<feature type="transmembrane region" description="Helical" evidence="3">
    <location>
        <begin position="69"/>
        <end position="87"/>
    </location>
</feature>
<dbReference type="PANTHER" id="PTHR43479:SF11">
    <property type="entry name" value="ACREF_ENVCD OPERON REPRESSOR-RELATED"/>
    <property type="match status" value="1"/>
</dbReference>
<proteinExistence type="predicted"/>
<dbReference type="InterPro" id="IPR001647">
    <property type="entry name" value="HTH_TetR"/>
</dbReference>
<dbReference type="EMBL" id="JAUSWM010000001">
    <property type="protein sequence ID" value="MDQ0481705.1"/>
    <property type="molecule type" value="Genomic_DNA"/>
</dbReference>
<dbReference type="Pfam" id="PF00440">
    <property type="entry name" value="TetR_N"/>
    <property type="match status" value="1"/>
</dbReference>
<keyword evidence="3" id="KW-1133">Transmembrane helix</keyword>
<keyword evidence="3" id="KW-0472">Membrane</keyword>
<dbReference type="InterPro" id="IPR050624">
    <property type="entry name" value="HTH-type_Tx_Regulator"/>
</dbReference>
<dbReference type="InterPro" id="IPR009057">
    <property type="entry name" value="Homeodomain-like_sf"/>
</dbReference>
<reference evidence="5" key="1">
    <citation type="submission" date="2023-07" db="EMBL/GenBank/DDBJ databases">
        <title>Genomic Encyclopedia of Type Strains, Phase IV (KMG-IV): sequencing the most valuable type-strain genomes for metagenomic binning, comparative biology and taxonomic classification.</title>
        <authorList>
            <person name="Goeker M."/>
        </authorList>
    </citation>
    <scope>NUCLEOTIDE SEQUENCE [LARGE SCALE GENOMIC DNA]</scope>
    <source>
        <strain evidence="5">JSM 076093</strain>
    </source>
</reference>
<dbReference type="PRINTS" id="PR00455">
    <property type="entry name" value="HTHTETR"/>
</dbReference>
<dbReference type="GeneID" id="301326146"/>
<dbReference type="RefSeq" id="WP_370874594.1">
    <property type="nucleotide sequence ID" value="NZ_JAQRMZ010000002.1"/>
</dbReference>
<protein>
    <submittedName>
        <fullName evidence="5">AcrR family transcriptional regulator</fullName>
    </submittedName>
</protein>
<feature type="domain" description="HTH tetR-type" evidence="4">
    <location>
        <begin position="21"/>
        <end position="81"/>
    </location>
</feature>
<dbReference type="SUPFAM" id="SSF48498">
    <property type="entry name" value="Tetracyclin repressor-like, C-terminal domain"/>
    <property type="match status" value="1"/>
</dbReference>
<dbReference type="PROSITE" id="PS50977">
    <property type="entry name" value="HTH_TETR_2"/>
    <property type="match status" value="1"/>
</dbReference>
<organism evidence="5 6">
    <name type="scientific">Guptibacillus hwajinpoensis</name>
    <dbReference type="NCBI Taxonomy" id="208199"/>
    <lineage>
        <taxon>Bacteria</taxon>
        <taxon>Bacillati</taxon>
        <taxon>Bacillota</taxon>
        <taxon>Bacilli</taxon>
        <taxon>Bacillales</taxon>
        <taxon>Guptibacillaceae</taxon>
        <taxon>Guptibacillus</taxon>
    </lineage>
</organism>
<evidence type="ECO:0000313" key="6">
    <source>
        <dbReference type="Proteomes" id="UP001226720"/>
    </source>
</evidence>
<evidence type="ECO:0000259" key="4">
    <source>
        <dbReference type="PROSITE" id="PS50977"/>
    </source>
</evidence>
<dbReference type="Proteomes" id="UP001226720">
    <property type="component" value="Unassembled WGS sequence"/>
</dbReference>
<dbReference type="PANTHER" id="PTHR43479">
    <property type="entry name" value="ACREF/ENVCD OPERON REPRESSOR-RELATED"/>
    <property type="match status" value="1"/>
</dbReference>